<sequence>TYILRCTYKRNETTNTDITQEIIHAAFAARLMIAQLMIESFPKYIIEYSNDMKNEKCIICFNEFKKKGWFEVCQKFNIE</sequence>
<dbReference type="Proteomes" id="UP000605970">
    <property type="component" value="Unassembled WGS sequence"/>
</dbReference>
<proteinExistence type="predicted"/>
<feature type="non-terminal residue" evidence="1">
    <location>
        <position position="79"/>
    </location>
</feature>
<protein>
    <submittedName>
        <fullName evidence="1">Uncharacterized protein</fullName>
    </submittedName>
</protein>
<gene>
    <name evidence="1" type="ORF">Mgra_00009495</name>
</gene>
<dbReference type="AlphaFoldDB" id="A0A8S9ZD39"/>
<feature type="non-terminal residue" evidence="1">
    <location>
        <position position="1"/>
    </location>
</feature>
<comment type="caution">
    <text evidence="1">The sequence shown here is derived from an EMBL/GenBank/DDBJ whole genome shotgun (WGS) entry which is preliminary data.</text>
</comment>
<dbReference type="EMBL" id="JABEBT010000161">
    <property type="protein sequence ID" value="KAF7627214.1"/>
    <property type="molecule type" value="Genomic_DNA"/>
</dbReference>
<organism evidence="1 2">
    <name type="scientific">Meloidogyne graminicola</name>
    <dbReference type="NCBI Taxonomy" id="189291"/>
    <lineage>
        <taxon>Eukaryota</taxon>
        <taxon>Metazoa</taxon>
        <taxon>Ecdysozoa</taxon>
        <taxon>Nematoda</taxon>
        <taxon>Chromadorea</taxon>
        <taxon>Rhabditida</taxon>
        <taxon>Tylenchina</taxon>
        <taxon>Tylenchomorpha</taxon>
        <taxon>Tylenchoidea</taxon>
        <taxon>Meloidogynidae</taxon>
        <taxon>Meloidogyninae</taxon>
        <taxon>Meloidogyne</taxon>
    </lineage>
</organism>
<reference evidence="1" key="1">
    <citation type="journal article" date="2020" name="Ecol. Evol.">
        <title>Genome structure and content of the rice root-knot nematode (Meloidogyne graminicola).</title>
        <authorList>
            <person name="Phan N.T."/>
            <person name="Danchin E.G.J."/>
            <person name="Klopp C."/>
            <person name="Perfus-Barbeoch L."/>
            <person name="Kozlowski D.K."/>
            <person name="Koutsovoulos G.D."/>
            <person name="Lopez-Roques C."/>
            <person name="Bouchez O."/>
            <person name="Zahm M."/>
            <person name="Besnard G."/>
            <person name="Bellafiore S."/>
        </authorList>
    </citation>
    <scope>NUCLEOTIDE SEQUENCE</scope>
    <source>
        <strain evidence="1">VN-18</strain>
    </source>
</reference>
<accession>A0A8S9ZD39</accession>
<name>A0A8S9ZD39_9BILA</name>
<evidence type="ECO:0000313" key="2">
    <source>
        <dbReference type="Proteomes" id="UP000605970"/>
    </source>
</evidence>
<evidence type="ECO:0000313" key="1">
    <source>
        <dbReference type="EMBL" id="KAF7627214.1"/>
    </source>
</evidence>
<keyword evidence="2" id="KW-1185">Reference proteome</keyword>